<organism evidence="1 2">
    <name type="scientific">Actinophytocola glycyrrhizae</name>
    <dbReference type="NCBI Taxonomy" id="2044873"/>
    <lineage>
        <taxon>Bacteria</taxon>
        <taxon>Bacillati</taxon>
        <taxon>Actinomycetota</taxon>
        <taxon>Actinomycetes</taxon>
        <taxon>Pseudonocardiales</taxon>
        <taxon>Pseudonocardiaceae</taxon>
    </lineage>
</organism>
<evidence type="ECO:0000313" key="1">
    <source>
        <dbReference type="EMBL" id="MFC4856488.1"/>
    </source>
</evidence>
<dbReference type="Gene3D" id="2.30.110.10">
    <property type="entry name" value="Electron Transport, Fmn-binding Protein, Chain A"/>
    <property type="match status" value="1"/>
</dbReference>
<name>A0ABV9S6N6_9PSEU</name>
<protein>
    <submittedName>
        <fullName evidence="1">Pyridoxamine 5'-phosphate oxidase family protein</fullName>
        <ecNumber evidence="1">1.-.-.-</ecNumber>
    </submittedName>
</protein>
<dbReference type="EMBL" id="JBHSIS010000010">
    <property type="protein sequence ID" value="MFC4856488.1"/>
    <property type="molecule type" value="Genomic_DNA"/>
</dbReference>
<dbReference type="Proteomes" id="UP001595859">
    <property type="component" value="Unassembled WGS sequence"/>
</dbReference>
<keyword evidence="2" id="KW-1185">Reference proteome</keyword>
<dbReference type="PANTHER" id="PTHR34071:SF2">
    <property type="entry name" value="FLAVIN-NUCLEOTIDE-BINDING PROTEIN"/>
    <property type="match status" value="1"/>
</dbReference>
<reference evidence="2" key="1">
    <citation type="journal article" date="2019" name="Int. J. Syst. Evol. Microbiol.">
        <title>The Global Catalogue of Microorganisms (GCM) 10K type strain sequencing project: providing services to taxonomists for standard genome sequencing and annotation.</title>
        <authorList>
            <consortium name="The Broad Institute Genomics Platform"/>
            <consortium name="The Broad Institute Genome Sequencing Center for Infectious Disease"/>
            <person name="Wu L."/>
            <person name="Ma J."/>
        </authorList>
    </citation>
    <scope>NUCLEOTIDE SEQUENCE [LARGE SCALE GENOMIC DNA]</scope>
    <source>
        <strain evidence="2">ZS-22-S1</strain>
    </source>
</reference>
<dbReference type="InterPro" id="IPR024747">
    <property type="entry name" value="Pyridox_Oxase-rel"/>
</dbReference>
<dbReference type="Pfam" id="PF12900">
    <property type="entry name" value="Pyridox_ox_2"/>
    <property type="match status" value="1"/>
</dbReference>
<dbReference type="SUPFAM" id="SSF50475">
    <property type="entry name" value="FMN-binding split barrel"/>
    <property type="match status" value="1"/>
</dbReference>
<dbReference type="GO" id="GO:0016491">
    <property type="term" value="F:oxidoreductase activity"/>
    <property type="evidence" value="ECO:0007669"/>
    <property type="project" value="UniProtKB-KW"/>
</dbReference>
<keyword evidence="1" id="KW-0560">Oxidoreductase</keyword>
<sequence>MTLSPTPRSTIRRGKDRAVTDRAALEQVLDAGMVCHLAFVTPDGHPMVVPTGYGHEDGTLYVHGSTGASSLRAGAGTQVCVNVTMLDGIVYSRSVFHHSVNYRSATVHGEARQVTDPDAKLHALRVITDHIAPGAWDHARGPSPQEFAKTAVLALDLHEAAVKIRTGGPGEDPDDLTPDRVGATWAGVLPLVRTWGTPQPCELLPADVAVPDYVTRRARQDGPRW</sequence>
<comment type="caution">
    <text evidence="1">The sequence shown here is derived from an EMBL/GenBank/DDBJ whole genome shotgun (WGS) entry which is preliminary data.</text>
</comment>
<dbReference type="InterPro" id="IPR012349">
    <property type="entry name" value="Split_barrel_FMN-bd"/>
</dbReference>
<dbReference type="EC" id="1.-.-.-" evidence="1"/>
<accession>A0ABV9S6N6</accession>
<proteinExistence type="predicted"/>
<dbReference type="PANTHER" id="PTHR34071">
    <property type="entry name" value="5-NITROIMIDAZOLE ANTIBIOTICS RESISTANCE PROTEIN, NIMA-FAMILY-RELATED PROTEIN-RELATED"/>
    <property type="match status" value="1"/>
</dbReference>
<dbReference type="RefSeq" id="WP_378058458.1">
    <property type="nucleotide sequence ID" value="NZ_JBHSIS010000010.1"/>
</dbReference>
<evidence type="ECO:0000313" key="2">
    <source>
        <dbReference type="Proteomes" id="UP001595859"/>
    </source>
</evidence>
<gene>
    <name evidence="1" type="ORF">ACFPCV_23525</name>
</gene>